<evidence type="ECO:0000256" key="1">
    <source>
        <dbReference type="ARBA" id="ARBA00010866"/>
    </source>
</evidence>
<sequence>MDLENQKRVKDLTEKYGAENVVVILGAAEAEAAGLAAETVTAGDPTFAGPLAGVQLGLRVYHAVEPEFKNEVDPEVYDEQIGMMEMVLDVDEIISEVREIREEYCKFND</sequence>
<organism evidence="9 10">
    <name type="scientific">Caloranaerobacter azorensis H53214</name>
    <dbReference type="NCBI Taxonomy" id="1156417"/>
    <lineage>
        <taxon>Bacteria</taxon>
        <taxon>Bacillati</taxon>
        <taxon>Bacillota</taxon>
        <taxon>Tissierellia</taxon>
        <taxon>Tissierellales</taxon>
        <taxon>Thermohalobacteraceae</taxon>
        <taxon>Caloranaerobacter</taxon>
    </lineage>
</organism>
<dbReference type="STRING" id="1156417.Y919_07065"/>
<gene>
    <name evidence="9" type="ORF">Y919_07065</name>
</gene>
<evidence type="ECO:0000256" key="7">
    <source>
        <dbReference type="ARBA" id="ARBA00048189"/>
    </source>
</evidence>
<dbReference type="EMBL" id="AZTB01000031">
    <property type="protein sequence ID" value="KGG80304.1"/>
    <property type="molecule type" value="Genomic_DNA"/>
</dbReference>
<evidence type="ECO:0000256" key="8">
    <source>
        <dbReference type="ARBA" id="ARBA00048720"/>
    </source>
</evidence>
<dbReference type="GO" id="GO:0030699">
    <property type="term" value="F:glycine reductase activity"/>
    <property type="evidence" value="ECO:0007669"/>
    <property type="project" value="UniProtKB-EC"/>
</dbReference>
<comment type="subunit">
    <text evidence="5">Monomer. Component of the glycine, sarcosine and betaine reductase complexes, together with components B and C.</text>
</comment>
<comment type="caution">
    <text evidence="9">The sequence shown here is derived from an EMBL/GenBank/DDBJ whole genome shotgun (WGS) entry which is preliminary data.</text>
</comment>
<comment type="catalytic activity">
    <reaction evidence="6">
        <text>acetyl phosphate + [thioredoxin]-disulfide + NH4(+) + H2O = [thioredoxin]-dithiol + glycine + phosphate + H(+)</text>
        <dbReference type="Rhea" id="RHEA:12232"/>
        <dbReference type="Rhea" id="RHEA-COMP:10698"/>
        <dbReference type="Rhea" id="RHEA-COMP:10700"/>
        <dbReference type="ChEBI" id="CHEBI:15377"/>
        <dbReference type="ChEBI" id="CHEBI:15378"/>
        <dbReference type="ChEBI" id="CHEBI:22191"/>
        <dbReference type="ChEBI" id="CHEBI:28938"/>
        <dbReference type="ChEBI" id="CHEBI:29950"/>
        <dbReference type="ChEBI" id="CHEBI:43474"/>
        <dbReference type="ChEBI" id="CHEBI:50058"/>
        <dbReference type="ChEBI" id="CHEBI:57305"/>
        <dbReference type="EC" id="1.21.4.2"/>
    </reaction>
</comment>
<dbReference type="NCBIfam" id="NF040748">
    <property type="entry name" value="reduct_selen_A"/>
    <property type="match status" value="1"/>
</dbReference>
<comment type="function">
    <text evidence="4">In the first step of glycine, betaine and sarcosine reductases, the substrate is bound to component PB via a Schiff base intermediate. Then the PB-activated substrate is nucleophilically attacked by the selenol anion of component PA to transform it to a carboxymethylated selenoether and the respective amine. By action of component PC, acetyl phosphate is formed, leaving component PA in its oxidized state. Finally component PA becomes reduced by the thioredoxin system to start a new catalytic cycle of reductive deamination.</text>
</comment>
<keyword evidence="2" id="KW-0712">Selenocysteine</keyword>
<evidence type="ECO:0000256" key="6">
    <source>
        <dbReference type="ARBA" id="ARBA00047603"/>
    </source>
</evidence>
<keyword evidence="3 9" id="KW-0560">Oxidoreductase</keyword>
<reference evidence="9 10" key="1">
    <citation type="submission" date="2013-12" db="EMBL/GenBank/DDBJ databases">
        <title>Draft genome sequence of Caloranaerobacter sp. H53214.</title>
        <authorList>
            <person name="Jiang L.J."/>
            <person name="Shao Z.Z."/>
            <person name="Long M.N."/>
        </authorList>
    </citation>
    <scope>NUCLEOTIDE SEQUENCE [LARGE SCALE GENOMIC DNA]</scope>
    <source>
        <strain evidence="9 10">H53214</strain>
    </source>
</reference>
<evidence type="ECO:0000256" key="3">
    <source>
        <dbReference type="ARBA" id="ARBA00023002"/>
    </source>
</evidence>
<comment type="similarity">
    <text evidence="1">Belongs to the GrdA family.</text>
</comment>
<dbReference type="AlphaFoldDB" id="A0A096CUS2"/>
<evidence type="ECO:0000256" key="2">
    <source>
        <dbReference type="ARBA" id="ARBA00022933"/>
    </source>
</evidence>
<comment type="catalytic activity">
    <reaction evidence="7">
        <text>acetyl phosphate + trimethylamine + [thioredoxin]-disulfide + H2O = glycine betaine + [thioredoxin]-dithiol + phosphate + H(+)</text>
        <dbReference type="Rhea" id="RHEA:11848"/>
        <dbReference type="Rhea" id="RHEA-COMP:10698"/>
        <dbReference type="Rhea" id="RHEA-COMP:10700"/>
        <dbReference type="ChEBI" id="CHEBI:15377"/>
        <dbReference type="ChEBI" id="CHEBI:15378"/>
        <dbReference type="ChEBI" id="CHEBI:17750"/>
        <dbReference type="ChEBI" id="CHEBI:22191"/>
        <dbReference type="ChEBI" id="CHEBI:29950"/>
        <dbReference type="ChEBI" id="CHEBI:43474"/>
        <dbReference type="ChEBI" id="CHEBI:50058"/>
        <dbReference type="ChEBI" id="CHEBI:58389"/>
        <dbReference type="EC" id="1.21.4.4"/>
    </reaction>
</comment>
<dbReference type="PIRSF" id="PIRSF000181">
    <property type="entry name" value="Grc_selenoprot_A"/>
    <property type="match status" value="1"/>
</dbReference>
<accession>A0A096CUS2</accession>
<evidence type="ECO:0000313" key="9">
    <source>
        <dbReference type="EMBL" id="KGG80304.1"/>
    </source>
</evidence>
<evidence type="ECO:0000313" key="10">
    <source>
        <dbReference type="Proteomes" id="UP000029622"/>
    </source>
</evidence>
<dbReference type="EC" id="1.21.4.2" evidence="9"/>
<dbReference type="Proteomes" id="UP000029622">
    <property type="component" value="Unassembled WGS sequence"/>
</dbReference>
<protein>
    <submittedName>
        <fullName evidence="9">Glycine/sarcosine/betaine reductase complex protein A</fullName>
        <ecNumber evidence="9">1.21.4.2</ecNumber>
        <ecNumber evidence="9">1.21.4.3</ecNumber>
        <ecNumber evidence="9">1.21.4.4</ecNumber>
    </submittedName>
</protein>
<dbReference type="InterPro" id="IPR006812">
    <property type="entry name" value="GRDA"/>
</dbReference>
<dbReference type="GO" id="GO:0033795">
    <property type="term" value="F:betaine reductase activity"/>
    <property type="evidence" value="ECO:0007669"/>
    <property type="project" value="UniProtKB-EC"/>
</dbReference>
<name>A0A096CUS2_9FIRM</name>
<evidence type="ECO:0000256" key="5">
    <source>
        <dbReference type="ARBA" id="ARBA00025846"/>
    </source>
</evidence>
<dbReference type="GO" id="GO:0030700">
    <property type="term" value="C:glycine reductase complex"/>
    <property type="evidence" value="ECO:0007669"/>
    <property type="project" value="InterPro"/>
</dbReference>
<dbReference type="EC" id="1.21.4.3" evidence="9"/>
<proteinExistence type="inferred from homology"/>
<dbReference type="GO" id="GO:0033794">
    <property type="term" value="F:sarcosine reductase activity"/>
    <property type="evidence" value="ECO:0007669"/>
    <property type="project" value="UniProtKB-EC"/>
</dbReference>
<comment type="catalytic activity">
    <reaction evidence="8">
        <text>acetyl phosphate + methylamine + [thioredoxin]-disulfide + H2O = sarcosine + [thioredoxin]-dithiol + phosphate + H(+)</text>
        <dbReference type="Rhea" id="RHEA:12825"/>
        <dbReference type="Rhea" id="RHEA-COMP:10698"/>
        <dbReference type="Rhea" id="RHEA-COMP:10700"/>
        <dbReference type="ChEBI" id="CHEBI:15377"/>
        <dbReference type="ChEBI" id="CHEBI:15378"/>
        <dbReference type="ChEBI" id="CHEBI:22191"/>
        <dbReference type="ChEBI" id="CHEBI:29950"/>
        <dbReference type="ChEBI" id="CHEBI:43474"/>
        <dbReference type="ChEBI" id="CHEBI:50058"/>
        <dbReference type="ChEBI" id="CHEBI:57433"/>
        <dbReference type="ChEBI" id="CHEBI:59338"/>
        <dbReference type="EC" id="1.21.4.3"/>
    </reaction>
</comment>
<evidence type="ECO:0000256" key="4">
    <source>
        <dbReference type="ARBA" id="ARBA00025583"/>
    </source>
</evidence>
<dbReference type="Pfam" id="PF04723">
    <property type="entry name" value="GRDA"/>
    <property type="match status" value="1"/>
</dbReference>
<dbReference type="EC" id="1.21.4.4" evidence="9"/>